<dbReference type="RefSeq" id="WP_006189122.1">
    <property type="nucleotide sequence ID" value="NZ_ACYH01000041.1"/>
</dbReference>
<feature type="transmembrane region" description="Helical" evidence="1">
    <location>
        <begin position="72"/>
        <end position="90"/>
    </location>
</feature>
<dbReference type="Proteomes" id="UP000004509">
    <property type="component" value="Unassembled WGS sequence"/>
</dbReference>
<reference evidence="2 3" key="1">
    <citation type="submission" date="2009-07" db="EMBL/GenBank/DDBJ databases">
        <authorList>
            <person name="Madupu R."/>
            <person name="Sebastian Y."/>
            <person name="Durkin A.S."/>
            <person name="Torralba M."/>
            <person name="Methe B."/>
            <person name="Sutton G.G."/>
            <person name="Strausberg R.L."/>
            <person name="Nelson K.E."/>
        </authorList>
    </citation>
    <scope>NUCLEOTIDE SEQUENCE [LARGE SCALE GENOMIC DNA]</scope>
    <source>
        <strain evidence="2 3">ATCC 35580</strain>
    </source>
</reference>
<organism evidence="2 3">
    <name type="scientific">Treponema vincentii ATCC 35580</name>
    <dbReference type="NCBI Taxonomy" id="596324"/>
    <lineage>
        <taxon>Bacteria</taxon>
        <taxon>Pseudomonadati</taxon>
        <taxon>Spirochaetota</taxon>
        <taxon>Spirochaetia</taxon>
        <taxon>Spirochaetales</taxon>
        <taxon>Treponemataceae</taxon>
        <taxon>Treponema</taxon>
    </lineage>
</organism>
<evidence type="ECO:0000256" key="1">
    <source>
        <dbReference type="SAM" id="Phobius"/>
    </source>
</evidence>
<feature type="transmembrane region" description="Helical" evidence="1">
    <location>
        <begin position="43"/>
        <end position="60"/>
    </location>
</feature>
<keyword evidence="1" id="KW-1133">Transmembrane helix</keyword>
<comment type="caution">
    <text evidence="2">The sequence shown here is derived from an EMBL/GenBank/DDBJ whole genome shotgun (WGS) entry which is preliminary data.</text>
</comment>
<dbReference type="STRING" id="596324.TREVI0001_0850"/>
<keyword evidence="1" id="KW-0812">Transmembrane</keyword>
<keyword evidence="1" id="KW-0472">Membrane</keyword>
<feature type="transmembrane region" description="Helical" evidence="1">
    <location>
        <begin position="7"/>
        <end position="23"/>
    </location>
</feature>
<dbReference type="InterPro" id="IPR021299">
    <property type="entry name" value="DUF2871"/>
</dbReference>
<sequence length="145" mass="16060">MKKYIDTAFGYAIAALATGVFYREFTKWNGFSGITALGKVHTHLFLLGMVIFLLAALFCTQKDLPKLKTFRVFVRLYNIGVPLTAAMMVVRGIPQVLHIPLETTDVLSVQRCFVHTQNSPSTDVHGCTSVEDGSNGLIVSIFSRF</sequence>
<dbReference type="Pfam" id="PF11070">
    <property type="entry name" value="DUF2871"/>
    <property type="match status" value="1"/>
</dbReference>
<evidence type="ECO:0000313" key="2">
    <source>
        <dbReference type="EMBL" id="EEV20084.1"/>
    </source>
</evidence>
<protein>
    <recommendedName>
        <fullName evidence="4">DUF2871 family protein</fullName>
    </recommendedName>
</protein>
<dbReference type="AlphaFoldDB" id="C8PRF9"/>
<evidence type="ECO:0000313" key="3">
    <source>
        <dbReference type="Proteomes" id="UP000004509"/>
    </source>
</evidence>
<dbReference type="eggNOG" id="ENOG5032RUD">
    <property type="taxonomic scope" value="Bacteria"/>
</dbReference>
<accession>C8PRF9</accession>
<gene>
    <name evidence="2" type="ORF">TREVI0001_0850</name>
</gene>
<name>C8PRF9_9SPIR</name>
<dbReference type="OrthoDB" id="1644899at2"/>
<evidence type="ECO:0008006" key="4">
    <source>
        <dbReference type="Google" id="ProtNLM"/>
    </source>
</evidence>
<proteinExistence type="predicted"/>
<dbReference type="EMBL" id="ACYH01000041">
    <property type="protein sequence ID" value="EEV20084.1"/>
    <property type="molecule type" value="Genomic_DNA"/>
</dbReference>